<dbReference type="EMBL" id="PYGE01000012">
    <property type="protein sequence ID" value="PSL01818.1"/>
    <property type="molecule type" value="Genomic_DNA"/>
</dbReference>
<name>A0A2P8DX70_9ACTN</name>
<feature type="domain" description="Solute-binding protein family 5" evidence="3">
    <location>
        <begin position="108"/>
        <end position="492"/>
    </location>
</feature>
<feature type="chain" id="PRO_5015185001" evidence="2">
    <location>
        <begin position="26"/>
        <end position="590"/>
    </location>
</feature>
<dbReference type="AlphaFoldDB" id="A0A2P8DX70"/>
<dbReference type="InterPro" id="IPR039424">
    <property type="entry name" value="SBP_5"/>
</dbReference>
<reference evidence="4 5" key="1">
    <citation type="submission" date="2018-03" db="EMBL/GenBank/DDBJ databases">
        <title>Genomic Encyclopedia of Archaeal and Bacterial Type Strains, Phase II (KMG-II): from individual species to whole genera.</title>
        <authorList>
            <person name="Goeker M."/>
        </authorList>
    </citation>
    <scope>NUCLEOTIDE SEQUENCE [LARGE SCALE GENOMIC DNA]</scope>
    <source>
        <strain evidence="4 5">DSM 45211</strain>
    </source>
</reference>
<keyword evidence="5" id="KW-1185">Reference proteome</keyword>
<dbReference type="SUPFAM" id="SSF53850">
    <property type="entry name" value="Periplasmic binding protein-like II"/>
    <property type="match status" value="1"/>
</dbReference>
<dbReference type="Gene3D" id="3.90.76.10">
    <property type="entry name" value="Dipeptide-binding Protein, Domain 1"/>
    <property type="match status" value="1"/>
</dbReference>
<dbReference type="GO" id="GO:0015833">
    <property type="term" value="P:peptide transport"/>
    <property type="evidence" value="ECO:0007669"/>
    <property type="project" value="TreeGrafter"/>
</dbReference>
<dbReference type="GO" id="GO:0043190">
    <property type="term" value="C:ATP-binding cassette (ABC) transporter complex"/>
    <property type="evidence" value="ECO:0007669"/>
    <property type="project" value="InterPro"/>
</dbReference>
<protein>
    <submittedName>
        <fullName evidence="4">Peptide/nickel transport system substrate-binding protein</fullName>
    </submittedName>
</protein>
<evidence type="ECO:0000256" key="1">
    <source>
        <dbReference type="SAM" id="MobiDB-lite"/>
    </source>
</evidence>
<dbReference type="GO" id="GO:1904680">
    <property type="term" value="F:peptide transmembrane transporter activity"/>
    <property type="evidence" value="ECO:0007669"/>
    <property type="project" value="TreeGrafter"/>
</dbReference>
<feature type="signal peptide" evidence="2">
    <location>
        <begin position="1"/>
        <end position="25"/>
    </location>
</feature>
<accession>A0A2P8DX70</accession>
<dbReference type="PROSITE" id="PS51257">
    <property type="entry name" value="PROKAR_LIPOPROTEIN"/>
    <property type="match status" value="1"/>
</dbReference>
<keyword evidence="2" id="KW-0732">Signal</keyword>
<dbReference type="RefSeq" id="WP_106538289.1">
    <property type="nucleotide sequence ID" value="NZ_PYGE01000012.1"/>
</dbReference>
<evidence type="ECO:0000313" key="4">
    <source>
        <dbReference type="EMBL" id="PSL01818.1"/>
    </source>
</evidence>
<dbReference type="PIRSF" id="PIRSF002741">
    <property type="entry name" value="MppA"/>
    <property type="match status" value="1"/>
</dbReference>
<dbReference type="CDD" id="cd08501">
    <property type="entry name" value="PBP2_Lpqw"/>
    <property type="match status" value="1"/>
</dbReference>
<sequence length="590" mass="64277">MTSKRKGATLFAVLTAGALALTACGGDDGGGSEEPGANRTEEPTEEEGTQSGTITVAVDSEYTAYNDLTAEGNGTWNTYVHNGAKLNFWSYGADGSIVREEEFGTYEKTSDDPLTVEYTYSDKAVWSDGEPIDCDDFLLEWAAMSGKMVDGSGEDIFDQSSTNGYELVQKPECQPGDKTITVVYEQPYIDWELIFQGGAIPAHIAAEQGGLTSEELITAIAEDDIAALKPVAKFWNTGWQFNPGELPPPEMIPSSGPYLIDSWDAGQSLTLKANPNFYGTPPKTETIVLRLLDPAQQVAALQNGEVDIINPGNPTPDVAAQLEQLAQQGQITTESGESLTWSHIDMQQGKGDVFEPLEIRQAFAKCIPRQLIVDNLVKPANPEAIVLDMREFFPVDPMYDQAREQAFPADMYGEQDLDGARQLIQQSGVQTPIDVRLMHADDPVRNQLSALVKSECDKVGFNIKDFTPPDWGARLTGQPGSYDATMFAWAGSGVLAAGESLYVSDGAQNPYGYANQEVDKLWDQIVTSTDREAAKQLIAEMEGLLWEDVFNIPLYVNANINAFASDLEGVKVNATQTGVTFNMDEWSRSS</sequence>
<dbReference type="OrthoDB" id="3713816at2"/>
<dbReference type="Gene3D" id="3.40.190.10">
    <property type="entry name" value="Periplasmic binding protein-like II"/>
    <property type="match status" value="1"/>
</dbReference>
<feature type="region of interest" description="Disordered" evidence="1">
    <location>
        <begin position="25"/>
        <end position="52"/>
    </location>
</feature>
<dbReference type="InterPro" id="IPR000914">
    <property type="entry name" value="SBP_5_dom"/>
</dbReference>
<dbReference type="InterPro" id="IPR030678">
    <property type="entry name" value="Peptide/Ni-bd"/>
</dbReference>
<evidence type="ECO:0000259" key="3">
    <source>
        <dbReference type="Pfam" id="PF00496"/>
    </source>
</evidence>
<gene>
    <name evidence="4" type="ORF">CLV30_11257</name>
</gene>
<dbReference type="GO" id="GO:0042597">
    <property type="term" value="C:periplasmic space"/>
    <property type="evidence" value="ECO:0007669"/>
    <property type="project" value="UniProtKB-ARBA"/>
</dbReference>
<proteinExistence type="predicted"/>
<comment type="caution">
    <text evidence="4">The sequence shown here is derived from an EMBL/GenBank/DDBJ whole genome shotgun (WGS) entry which is preliminary data.</text>
</comment>
<dbReference type="PANTHER" id="PTHR30290:SF65">
    <property type="entry name" value="MONOACYL PHOSPHATIDYLINOSITOL TETRAMANNOSIDE-BINDING PROTEIN LPQW-RELATED"/>
    <property type="match status" value="1"/>
</dbReference>
<dbReference type="Gene3D" id="3.10.105.10">
    <property type="entry name" value="Dipeptide-binding Protein, Domain 3"/>
    <property type="match status" value="1"/>
</dbReference>
<dbReference type="PANTHER" id="PTHR30290">
    <property type="entry name" value="PERIPLASMIC BINDING COMPONENT OF ABC TRANSPORTER"/>
    <property type="match status" value="1"/>
</dbReference>
<organism evidence="4 5">
    <name type="scientific">Haloactinopolyspora alba</name>
    <dbReference type="NCBI Taxonomy" id="648780"/>
    <lineage>
        <taxon>Bacteria</taxon>
        <taxon>Bacillati</taxon>
        <taxon>Actinomycetota</taxon>
        <taxon>Actinomycetes</taxon>
        <taxon>Jiangellales</taxon>
        <taxon>Jiangellaceae</taxon>
        <taxon>Haloactinopolyspora</taxon>
    </lineage>
</organism>
<evidence type="ECO:0000256" key="2">
    <source>
        <dbReference type="SAM" id="SignalP"/>
    </source>
</evidence>
<evidence type="ECO:0000313" key="5">
    <source>
        <dbReference type="Proteomes" id="UP000243528"/>
    </source>
</evidence>
<dbReference type="Pfam" id="PF00496">
    <property type="entry name" value="SBP_bac_5"/>
    <property type="match status" value="1"/>
</dbReference>
<dbReference type="Proteomes" id="UP000243528">
    <property type="component" value="Unassembled WGS sequence"/>
</dbReference>